<dbReference type="InterPro" id="IPR036013">
    <property type="entry name" value="Band_7/SPFH_dom_sf"/>
</dbReference>
<feature type="domain" description="Band 7" evidence="7">
    <location>
        <begin position="65"/>
        <end position="247"/>
    </location>
</feature>
<reference evidence="8 9" key="1">
    <citation type="submission" date="2022-01" db="EMBL/GenBank/DDBJ databases">
        <title>Dethiosulfovibrio faecalis sp. nov., a novel proteolytic, non-sulfur-reducing bacterium isolated from a marine aquaculture solid waste bioreactor.</title>
        <authorList>
            <person name="Grabowski S."/>
            <person name="Apolinario E."/>
            <person name="Schneider N."/>
            <person name="Marshall C.W."/>
            <person name="Sowers K.R."/>
        </authorList>
    </citation>
    <scope>NUCLEOTIDE SEQUENCE [LARGE SCALE GENOMIC DNA]</scope>
    <source>
        <strain evidence="8 9">DSM 12537</strain>
    </source>
</reference>
<dbReference type="CDD" id="cd03404">
    <property type="entry name" value="SPFH_HflK"/>
    <property type="match status" value="1"/>
</dbReference>
<name>A0ABS9EKY8_9BACT</name>
<dbReference type="InterPro" id="IPR010201">
    <property type="entry name" value="HflK"/>
</dbReference>
<evidence type="ECO:0000313" key="9">
    <source>
        <dbReference type="Proteomes" id="UP001200430"/>
    </source>
</evidence>
<comment type="subcellular location">
    <subcellularLocation>
        <location evidence="1 6">Membrane</location>
    </subcellularLocation>
</comment>
<evidence type="ECO:0000256" key="3">
    <source>
        <dbReference type="ARBA" id="ARBA00022692"/>
    </source>
</evidence>
<keyword evidence="4 6" id="KW-1133">Transmembrane helix</keyword>
<dbReference type="Gene3D" id="3.30.479.30">
    <property type="entry name" value="Band 7 domain"/>
    <property type="match status" value="1"/>
</dbReference>
<comment type="subunit">
    <text evidence="6">HflC and HflK may interact to form a multimeric complex.</text>
</comment>
<dbReference type="SUPFAM" id="SSF117892">
    <property type="entry name" value="Band 7/SPFH domain"/>
    <property type="match status" value="1"/>
</dbReference>
<evidence type="ECO:0000256" key="6">
    <source>
        <dbReference type="RuleBase" id="RU364113"/>
    </source>
</evidence>
<keyword evidence="3 6" id="KW-0812">Transmembrane</keyword>
<keyword evidence="9" id="KW-1185">Reference proteome</keyword>
<dbReference type="EMBL" id="JAKGUD010000003">
    <property type="protein sequence ID" value="MCF4141878.1"/>
    <property type="molecule type" value="Genomic_DNA"/>
</dbReference>
<dbReference type="GO" id="GO:0008233">
    <property type="term" value="F:peptidase activity"/>
    <property type="evidence" value="ECO:0007669"/>
    <property type="project" value="UniProtKB-KW"/>
</dbReference>
<evidence type="ECO:0000256" key="1">
    <source>
        <dbReference type="ARBA" id="ARBA00004370"/>
    </source>
</evidence>
<dbReference type="PANTHER" id="PTHR43327:SF2">
    <property type="entry name" value="MODULATOR OF FTSH PROTEASE HFLK"/>
    <property type="match status" value="1"/>
</dbReference>
<keyword evidence="8" id="KW-0378">Hydrolase</keyword>
<feature type="transmembrane region" description="Helical" evidence="6">
    <location>
        <begin position="48"/>
        <end position="70"/>
    </location>
</feature>
<protein>
    <recommendedName>
        <fullName evidence="6">Protein HflK</fullName>
    </recommendedName>
</protein>
<evidence type="ECO:0000313" key="8">
    <source>
        <dbReference type="EMBL" id="MCF4141878.1"/>
    </source>
</evidence>
<dbReference type="PANTHER" id="PTHR43327">
    <property type="entry name" value="STOMATIN-LIKE PROTEIN 2, MITOCHONDRIAL"/>
    <property type="match status" value="1"/>
</dbReference>
<dbReference type="Proteomes" id="UP001200430">
    <property type="component" value="Unassembled WGS sequence"/>
</dbReference>
<comment type="caution">
    <text evidence="8">The sequence shown here is derived from an EMBL/GenBank/DDBJ whole genome shotgun (WGS) entry which is preliminary data.</text>
</comment>
<proteinExistence type="inferred from homology"/>
<dbReference type="Pfam" id="PF01145">
    <property type="entry name" value="Band_7"/>
    <property type="match status" value="1"/>
</dbReference>
<evidence type="ECO:0000256" key="4">
    <source>
        <dbReference type="ARBA" id="ARBA00022989"/>
    </source>
</evidence>
<evidence type="ECO:0000259" key="7">
    <source>
        <dbReference type="SMART" id="SM00244"/>
    </source>
</evidence>
<gene>
    <name evidence="8" type="primary">hflK</name>
    <name evidence="8" type="ORF">L2W38_03490</name>
</gene>
<dbReference type="InterPro" id="IPR050710">
    <property type="entry name" value="Band7/mec-2_domain"/>
</dbReference>
<dbReference type="InterPro" id="IPR001107">
    <property type="entry name" value="Band_7"/>
</dbReference>
<sequence>MDFRSILSLAVLAALLLFLKFVKDKSASGEDVSRHLAFLNRLRSWGKKVILSVLLALIVLVGALDGIYIVPSGSEGVLFRLGEVKFVAEQGPHVKIPFVDVVEVVNTENIRRFEYGYRTVSVGPPARYRDVPDESKMLTRDNKIIEIDWVLQYQISDPVDYVTHIPENQGMRERMIRDIAESFMREVIGARILDDVLTKEKQAIQTEVRKGLQDKMNALSTGIFVSSISLQDVIPPQAVQKAFNAVNSARAEKERMILEAERYAKEIASEMAGDVERILNEANAYAFRRVALAEGDVARLSALNEAYRVDPDLVKLNLWMETMTDVWKEINPLFLRSSESLKFLPLDRFIEPSEKDAKGD</sequence>
<dbReference type="SMART" id="SM00244">
    <property type="entry name" value="PHB"/>
    <property type="match status" value="1"/>
</dbReference>
<organism evidence="8 9">
    <name type="scientific">Dethiosulfovibrio marinus</name>
    <dbReference type="NCBI Taxonomy" id="133532"/>
    <lineage>
        <taxon>Bacteria</taxon>
        <taxon>Thermotogati</taxon>
        <taxon>Synergistota</taxon>
        <taxon>Synergistia</taxon>
        <taxon>Synergistales</taxon>
        <taxon>Dethiosulfovibrionaceae</taxon>
        <taxon>Dethiosulfovibrio</taxon>
    </lineage>
</organism>
<keyword evidence="5 6" id="KW-0472">Membrane</keyword>
<evidence type="ECO:0000256" key="5">
    <source>
        <dbReference type="ARBA" id="ARBA00023136"/>
    </source>
</evidence>
<keyword evidence="8" id="KW-0645">Protease</keyword>
<comment type="function">
    <text evidence="6">HflC and HflK could encode or regulate a protease.</text>
</comment>
<dbReference type="GO" id="GO:0006508">
    <property type="term" value="P:proteolysis"/>
    <property type="evidence" value="ECO:0007669"/>
    <property type="project" value="UniProtKB-KW"/>
</dbReference>
<dbReference type="RefSeq" id="WP_236098640.1">
    <property type="nucleotide sequence ID" value="NZ_JAKGUD010000003.1"/>
</dbReference>
<comment type="similarity">
    <text evidence="2 6">Belongs to the band 7/mec-2 family. HflK subfamily.</text>
</comment>
<accession>A0ABS9EKY8</accession>
<dbReference type="NCBIfam" id="TIGR01933">
    <property type="entry name" value="hflK"/>
    <property type="match status" value="1"/>
</dbReference>
<evidence type="ECO:0000256" key="2">
    <source>
        <dbReference type="ARBA" id="ARBA00006971"/>
    </source>
</evidence>